<dbReference type="InterPro" id="IPR013783">
    <property type="entry name" value="Ig-like_fold"/>
</dbReference>
<feature type="compositionally biased region" description="Low complexity" evidence="4">
    <location>
        <begin position="182"/>
        <end position="194"/>
    </location>
</feature>
<keyword evidence="3" id="KW-1015">Disulfide bond</keyword>
<dbReference type="InterPro" id="IPR003599">
    <property type="entry name" value="Ig_sub"/>
</dbReference>
<comment type="caution">
    <text evidence="7">The sequence shown here is derived from an EMBL/GenBank/DDBJ whole genome shotgun (WGS) entry which is preliminary data.</text>
</comment>
<organism evidence="7 8">
    <name type="scientific">Orchesella dallaii</name>
    <dbReference type="NCBI Taxonomy" id="48710"/>
    <lineage>
        <taxon>Eukaryota</taxon>
        <taxon>Metazoa</taxon>
        <taxon>Ecdysozoa</taxon>
        <taxon>Arthropoda</taxon>
        <taxon>Hexapoda</taxon>
        <taxon>Collembola</taxon>
        <taxon>Entomobryomorpha</taxon>
        <taxon>Entomobryoidea</taxon>
        <taxon>Orchesellidae</taxon>
        <taxon>Orchesellinae</taxon>
        <taxon>Orchesella</taxon>
    </lineage>
</organism>
<evidence type="ECO:0000313" key="8">
    <source>
        <dbReference type="Proteomes" id="UP001642540"/>
    </source>
</evidence>
<dbReference type="EMBL" id="CAXLJM020000156">
    <property type="protein sequence ID" value="CAL8143387.1"/>
    <property type="molecule type" value="Genomic_DNA"/>
</dbReference>
<dbReference type="InterPro" id="IPR007110">
    <property type="entry name" value="Ig-like_dom"/>
</dbReference>
<evidence type="ECO:0000256" key="4">
    <source>
        <dbReference type="SAM" id="MobiDB-lite"/>
    </source>
</evidence>
<evidence type="ECO:0000256" key="1">
    <source>
        <dbReference type="ARBA" id="ARBA00004167"/>
    </source>
</evidence>
<proteinExistence type="predicted"/>
<feature type="region of interest" description="Disordered" evidence="4">
    <location>
        <begin position="257"/>
        <end position="300"/>
    </location>
</feature>
<comment type="subcellular location">
    <subcellularLocation>
        <location evidence="1">Membrane</location>
        <topology evidence="1">Single-pass membrane protein</topology>
    </subcellularLocation>
</comment>
<dbReference type="SMART" id="SM00409">
    <property type="entry name" value="IG"/>
    <property type="match status" value="2"/>
</dbReference>
<name>A0ABP1S3X9_9HEXA</name>
<dbReference type="Pfam" id="PF08205">
    <property type="entry name" value="C2-set_2"/>
    <property type="match status" value="1"/>
</dbReference>
<reference evidence="7 8" key="1">
    <citation type="submission" date="2024-08" db="EMBL/GenBank/DDBJ databases">
        <authorList>
            <person name="Cucini C."/>
            <person name="Frati F."/>
        </authorList>
    </citation>
    <scope>NUCLEOTIDE SEQUENCE [LARGE SCALE GENOMIC DNA]</scope>
</reference>
<accession>A0ABP1S3X9</accession>
<keyword evidence="2" id="KW-0472">Membrane</keyword>
<dbReference type="Gene3D" id="2.60.40.10">
    <property type="entry name" value="Immunoglobulins"/>
    <property type="match status" value="2"/>
</dbReference>
<dbReference type="PANTHER" id="PTHR21261:SF14">
    <property type="entry name" value="BEATEN PATH IV, ISOFORM B"/>
    <property type="match status" value="1"/>
</dbReference>
<keyword evidence="8" id="KW-1185">Reference proteome</keyword>
<keyword evidence="5" id="KW-0732">Signal</keyword>
<evidence type="ECO:0000313" key="7">
    <source>
        <dbReference type="EMBL" id="CAL8143387.1"/>
    </source>
</evidence>
<protein>
    <recommendedName>
        <fullName evidence="6">Ig-like domain-containing protein</fullName>
    </recommendedName>
</protein>
<dbReference type="PANTHER" id="PTHR21261">
    <property type="entry name" value="BEAT PROTEIN"/>
    <property type="match status" value="1"/>
</dbReference>
<evidence type="ECO:0000256" key="3">
    <source>
        <dbReference type="ARBA" id="ARBA00023157"/>
    </source>
</evidence>
<feature type="chain" id="PRO_5046885719" description="Ig-like domain-containing protein" evidence="5">
    <location>
        <begin position="18"/>
        <end position="372"/>
    </location>
</feature>
<feature type="domain" description="Ig-like" evidence="6">
    <location>
        <begin position="5"/>
        <end position="116"/>
    </location>
</feature>
<evidence type="ECO:0000259" key="6">
    <source>
        <dbReference type="PROSITE" id="PS50835"/>
    </source>
</evidence>
<feature type="signal peptide" evidence="5">
    <location>
        <begin position="1"/>
        <end position="17"/>
    </location>
</feature>
<evidence type="ECO:0000256" key="5">
    <source>
        <dbReference type="SAM" id="SignalP"/>
    </source>
</evidence>
<gene>
    <name evidence="7" type="ORF">ODALV1_LOCUS29522</name>
</gene>
<dbReference type="Proteomes" id="UP001642540">
    <property type="component" value="Unassembled WGS sequence"/>
</dbReference>
<dbReference type="PROSITE" id="PS50835">
    <property type="entry name" value="IG_LIKE"/>
    <property type="match status" value="2"/>
</dbReference>
<feature type="region of interest" description="Disordered" evidence="4">
    <location>
        <begin position="182"/>
        <end position="203"/>
    </location>
</feature>
<dbReference type="InterPro" id="IPR013162">
    <property type="entry name" value="CD80_C2-set"/>
</dbReference>
<feature type="domain" description="Ig-like" evidence="6">
    <location>
        <begin position="134"/>
        <end position="239"/>
    </location>
</feature>
<sequence>MRLLPVLLFLITSVAECLMLNRVLVPQYKLSGEDALLRCDYDLGRDRLYAVKWYKDNEEFFRFVPRFNPPIYTHPVDGVQVESLRSNDKRVLLRSLSVKSTGVYRCEVSAEAPSFASIMGEGRMTVVYLPKEAPQITGNVRQEYEVGDVLDLNCTSSKSFPPAKISWYINDNPVEMPWSVSLRPAPSSSSSSESLAHHQEVPLPAPGSNSLMISSLRLQLTLTPHHFGRKGTARVRCVARISPLFWQDGDEKIFGHLGSSASGNSHSHRHDKSGSNKKTDKSHNFSDEEENDNQSSKSVHALNPFENHNHRNEHQHQFHPHPHEHFNMEQEPFEHGLSFQREALVLVRSGCSSQAESLLFLSVVGCLLQILR</sequence>
<feature type="compositionally biased region" description="Basic and acidic residues" evidence="4">
    <location>
        <begin position="272"/>
        <end position="286"/>
    </location>
</feature>
<dbReference type="InterPro" id="IPR036179">
    <property type="entry name" value="Ig-like_dom_sf"/>
</dbReference>
<evidence type="ECO:0000256" key="2">
    <source>
        <dbReference type="ARBA" id="ARBA00023136"/>
    </source>
</evidence>
<dbReference type="SUPFAM" id="SSF48726">
    <property type="entry name" value="Immunoglobulin"/>
    <property type="match status" value="2"/>
</dbReference>